<dbReference type="GO" id="GO:0005789">
    <property type="term" value="C:endoplasmic reticulum membrane"/>
    <property type="evidence" value="ECO:0007669"/>
    <property type="project" value="UniProtKB-SubCell"/>
</dbReference>
<evidence type="ECO:0000256" key="7">
    <source>
        <dbReference type="ARBA" id="ARBA00023315"/>
    </source>
</evidence>
<dbReference type="Ensembl" id="ENSPKIT00000002392.1">
    <property type="protein sequence ID" value="ENSPKIP00000021749.1"/>
    <property type="gene ID" value="ENSPKIG00000006031.1"/>
</dbReference>
<feature type="transmembrane region" description="Helical" evidence="8">
    <location>
        <begin position="332"/>
        <end position="352"/>
    </location>
</feature>
<keyword evidence="7" id="KW-0012">Acyltransferase</keyword>
<dbReference type="InterPro" id="IPR049941">
    <property type="entry name" value="LPLAT_7/PORCN-like"/>
</dbReference>
<evidence type="ECO:0000256" key="5">
    <source>
        <dbReference type="ARBA" id="ARBA00022989"/>
    </source>
</evidence>
<proteinExistence type="predicted"/>
<accession>A0A3B3RTB6</accession>
<keyword evidence="3 8" id="KW-0812">Transmembrane</keyword>
<keyword evidence="10" id="KW-1185">Reference proteome</keyword>
<keyword evidence="2" id="KW-0808">Transferase</keyword>
<dbReference type="AlphaFoldDB" id="A0A3B3RTB6"/>
<dbReference type="STRING" id="1676925.ENSPKIP00000021749"/>
<keyword evidence="4" id="KW-0256">Endoplasmic reticulum</keyword>
<dbReference type="InterPro" id="IPR004299">
    <property type="entry name" value="MBOAT_fam"/>
</dbReference>
<keyword evidence="5 8" id="KW-1133">Transmembrane helix</keyword>
<evidence type="ECO:0000256" key="2">
    <source>
        <dbReference type="ARBA" id="ARBA00022679"/>
    </source>
</evidence>
<comment type="subcellular location">
    <subcellularLocation>
        <location evidence="1">Endoplasmic reticulum membrane</location>
        <topology evidence="1">Multi-pass membrane protein</topology>
    </subcellularLocation>
</comment>
<feature type="transmembrane region" description="Helical" evidence="8">
    <location>
        <begin position="43"/>
        <end position="66"/>
    </location>
</feature>
<evidence type="ECO:0000256" key="6">
    <source>
        <dbReference type="ARBA" id="ARBA00023136"/>
    </source>
</evidence>
<sequence length="427" mass="48361">MESLRLVLVQHPQLVYQFISLPFAFLFYMLAKLRGFTLTHRYLYLAVGGCVLASVTMGPYSSIVLVPALSSALLAYALQPQDVHPWMLGIHMCWQTFWHLSIQYSEYWLQESCDGRLLLAVSALMLLTQRATSMSMDLQEGKVLPPLSGGAVLGRACAVLPYLSYSLYFPALLGGPLCSFAQFVHFVEQSASSRPPSPLRDILSKALSVASLEWARRLLRDLLISYSPSLGCLGQVLWVWTLSVALRMRYYSHWALSDCLNNAVGLGFSGYSQHGTPLWDGLSDGEPWMVEPSSRLSQFTRKWNRTTAAWLRRLIFQRYRTTPLALTFAFSAWWHGLHPGQVVGFMVWAAAVQADYRIHNYLRPLVDSRGKKLVYTCLSWVLTQLVIACIMIAVEFRSVVSLLLLCRMHACLFPLIYILTPFLMKRQ</sequence>
<feature type="transmembrane region" description="Helical" evidence="8">
    <location>
        <begin position="14"/>
        <end position="31"/>
    </location>
</feature>
<evidence type="ECO:0000313" key="10">
    <source>
        <dbReference type="Proteomes" id="UP000261540"/>
    </source>
</evidence>
<name>A0A3B3RTB6_9TELE</name>
<evidence type="ECO:0000313" key="9">
    <source>
        <dbReference type="Ensembl" id="ENSPKIP00000021749.1"/>
    </source>
</evidence>
<evidence type="ECO:0000256" key="1">
    <source>
        <dbReference type="ARBA" id="ARBA00004477"/>
    </source>
</evidence>
<dbReference type="Proteomes" id="UP000261540">
    <property type="component" value="Unplaced"/>
</dbReference>
<protein>
    <submittedName>
        <fullName evidence="9">Membrane bound O-acyltransferase domain containing 4</fullName>
    </submittedName>
</protein>
<feature type="transmembrane region" description="Helical" evidence="8">
    <location>
        <begin position="373"/>
        <end position="394"/>
    </location>
</feature>
<evidence type="ECO:0000256" key="4">
    <source>
        <dbReference type="ARBA" id="ARBA00022824"/>
    </source>
</evidence>
<dbReference type="GO" id="GO:0030258">
    <property type="term" value="P:lipid modification"/>
    <property type="evidence" value="ECO:0007669"/>
    <property type="project" value="TreeGrafter"/>
</dbReference>
<dbReference type="PANTHER" id="PTHR13906:SF3">
    <property type="entry name" value="GHRELIN O-ACYLTRANSFERASE"/>
    <property type="match status" value="1"/>
</dbReference>
<reference evidence="9" key="2">
    <citation type="submission" date="2025-09" db="UniProtKB">
        <authorList>
            <consortium name="Ensembl"/>
        </authorList>
    </citation>
    <scope>IDENTIFICATION</scope>
</reference>
<dbReference type="PANTHER" id="PTHR13906">
    <property type="entry name" value="PORCUPINE"/>
    <property type="match status" value="1"/>
</dbReference>
<feature type="transmembrane region" description="Helical" evidence="8">
    <location>
        <begin position="400"/>
        <end position="424"/>
    </location>
</feature>
<evidence type="ECO:0000256" key="8">
    <source>
        <dbReference type="SAM" id="Phobius"/>
    </source>
</evidence>
<dbReference type="GO" id="GO:0016412">
    <property type="term" value="F:serine O-acyltransferase activity"/>
    <property type="evidence" value="ECO:0007669"/>
    <property type="project" value="TreeGrafter"/>
</dbReference>
<organism evidence="9 10">
    <name type="scientific">Paramormyrops kingsleyae</name>
    <dbReference type="NCBI Taxonomy" id="1676925"/>
    <lineage>
        <taxon>Eukaryota</taxon>
        <taxon>Metazoa</taxon>
        <taxon>Chordata</taxon>
        <taxon>Craniata</taxon>
        <taxon>Vertebrata</taxon>
        <taxon>Euteleostomi</taxon>
        <taxon>Actinopterygii</taxon>
        <taxon>Neopterygii</taxon>
        <taxon>Teleostei</taxon>
        <taxon>Osteoglossocephala</taxon>
        <taxon>Osteoglossomorpha</taxon>
        <taxon>Osteoglossiformes</taxon>
        <taxon>Mormyridae</taxon>
        <taxon>Paramormyrops</taxon>
    </lineage>
</organism>
<dbReference type="Pfam" id="PF03062">
    <property type="entry name" value="MBOAT"/>
    <property type="match status" value="1"/>
</dbReference>
<reference evidence="9" key="1">
    <citation type="submission" date="2025-08" db="UniProtKB">
        <authorList>
            <consortium name="Ensembl"/>
        </authorList>
    </citation>
    <scope>IDENTIFICATION</scope>
</reference>
<evidence type="ECO:0000256" key="3">
    <source>
        <dbReference type="ARBA" id="ARBA00022692"/>
    </source>
</evidence>
<keyword evidence="6 8" id="KW-0472">Membrane</keyword>
<dbReference type="GeneTree" id="ENSGT01030000234564"/>